<evidence type="ECO:0000256" key="2">
    <source>
        <dbReference type="SAM" id="MobiDB-lite"/>
    </source>
</evidence>
<reference evidence="6" key="1">
    <citation type="submission" date="2016-06" db="UniProtKB">
        <authorList>
            <consortium name="WormBaseParasite"/>
        </authorList>
    </citation>
    <scope>IDENTIFICATION</scope>
</reference>
<evidence type="ECO:0000313" key="6">
    <source>
        <dbReference type="WBParaSite" id="TCNE_0001235301-mRNA-1"/>
    </source>
</evidence>
<organism evidence="5 6">
    <name type="scientific">Toxocara canis</name>
    <name type="common">Canine roundworm</name>
    <dbReference type="NCBI Taxonomy" id="6265"/>
    <lineage>
        <taxon>Eukaryota</taxon>
        <taxon>Metazoa</taxon>
        <taxon>Ecdysozoa</taxon>
        <taxon>Nematoda</taxon>
        <taxon>Chromadorea</taxon>
        <taxon>Rhabditida</taxon>
        <taxon>Spirurina</taxon>
        <taxon>Ascaridomorpha</taxon>
        <taxon>Ascaridoidea</taxon>
        <taxon>Toxocaridae</taxon>
        <taxon>Toxocara</taxon>
    </lineage>
</organism>
<evidence type="ECO:0000313" key="4">
    <source>
        <dbReference type="EMBL" id="VDM43674.1"/>
    </source>
</evidence>
<feature type="region of interest" description="Disordered" evidence="2">
    <location>
        <begin position="695"/>
        <end position="766"/>
    </location>
</feature>
<dbReference type="InterPro" id="IPR045095">
    <property type="entry name" value="ACDP"/>
</dbReference>
<dbReference type="PANTHER" id="PTHR12064">
    <property type="entry name" value="METAL TRANSPORTER CNNM"/>
    <property type="match status" value="1"/>
</dbReference>
<dbReference type="GO" id="GO:0010960">
    <property type="term" value="P:magnesium ion homeostasis"/>
    <property type="evidence" value="ECO:0007669"/>
    <property type="project" value="InterPro"/>
</dbReference>
<feature type="transmembrane region" description="Helical" evidence="3">
    <location>
        <begin position="160"/>
        <end position="181"/>
    </location>
</feature>
<sequence>MSERYGIISVEWVLRGMISARFYFLTSAIDLLLRLLLKRGAVATVLSGLRDGSALDVETVEPDTKLVLTLFGINLWPQGFEKIWLTTADRCEQSYSAQKTRFYLKVVHEYSTANALVLELPSGLPEYKNGLYLLCTHPPSMPENVVSGLGKLAAREVHTLWMPLWAMIVLLVMLVMMSALFSGLNLSFTSVALNELNIIQRMGDAYQSRLAKSIVPVRRHLNWIICTFATANAITNCLISLISESLINNVRSFTAVCNRRGLVIASKTRFITWAVMIILCPFAWPLSKLLDRIIGYQGLSLLFNNKFLARLSWRPLSRQILCPPNSLKTILRNLHGLCLIQTEKILQNAITLPSIKVGNAMTKIEEAFLLSTKDVLDNNRILSIVERGYTRIPIYEGGRRGRVVAVLNVKDLITTDFSKDVVVMDVLQKLNYLKQIRFVCEGMQVKPLMVEMEGQNFGIEPKGYISHMAMVVRYDSKNYTLVGLITLDDIIEEIFGEMKDEALQWTNRRIGVHRDQATLDWLRKKADPIRPLDEMLRIQETLDKFTAFKAMSLNIHSMRYVFNMCKVRVVDTSEPYRLYKKGQLSRSIAVVLVGEAYCCDKRGHRCTPRTVDMGDDLVEAIFKRFVDEGVHADLSDLYFNPPRNVYLDSGGIFIKITVKSVHDALTAITMDRSKREVSSHNAAYCSPEYLLSSTQTRTSRSSLPVVTSESSTGQEDLQQPVSLSESTAKSLDSTQTTTTNSDRNPKVHLISPVARAKRNSKREIKF</sequence>
<dbReference type="WBParaSite" id="TCNE_0001235301-mRNA-1">
    <property type="protein sequence ID" value="TCNE_0001235301-mRNA-1"/>
    <property type="gene ID" value="TCNE_0001235301"/>
</dbReference>
<keyword evidence="1" id="KW-0813">Transport</keyword>
<gene>
    <name evidence="4" type="ORF">TCNE_LOCUS12353</name>
</gene>
<evidence type="ECO:0000256" key="3">
    <source>
        <dbReference type="SAM" id="Phobius"/>
    </source>
</evidence>
<evidence type="ECO:0000313" key="5">
    <source>
        <dbReference type="Proteomes" id="UP000050794"/>
    </source>
</evidence>
<feature type="transmembrane region" description="Helical" evidence="3">
    <location>
        <begin position="270"/>
        <end position="287"/>
    </location>
</feature>
<dbReference type="EMBL" id="UYWY01021224">
    <property type="protein sequence ID" value="VDM43674.1"/>
    <property type="molecule type" value="Genomic_DNA"/>
</dbReference>
<evidence type="ECO:0000256" key="1">
    <source>
        <dbReference type="ARBA" id="ARBA00023065"/>
    </source>
</evidence>
<dbReference type="Proteomes" id="UP000050794">
    <property type="component" value="Unassembled WGS sequence"/>
</dbReference>
<name>A0A183UV33_TOXCA</name>
<keyword evidence="3" id="KW-0472">Membrane</keyword>
<dbReference type="InterPro" id="IPR046342">
    <property type="entry name" value="CBS_dom_sf"/>
</dbReference>
<feature type="compositionally biased region" description="Polar residues" evidence="2">
    <location>
        <begin position="704"/>
        <end position="742"/>
    </location>
</feature>
<dbReference type="SUPFAM" id="SSF54631">
    <property type="entry name" value="CBS-domain pair"/>
    <property type="match status" value="1"/>
</dbReference>
<dbReference type="AlphaFoldDB" id="A0A183UV33"/>
<proteinExistence type="predicted"/>
<keyword evidence="3" id="KW-1133">Transmembrane helix</keyword>
<dbReference type="GO" id="GO:0006811">
    <property type="term" value="P:monoatomic ion transport"/>
    <property type="evidence" value="ECO:0007669"/>
    <property type="project" value="UniProtKB-KW"/>
</dbReference>
<keyword evidence="1" id="KW-0406">Ion transport</keyword>
<reference evidence="4 5" key="2">
    <citation type="submission" date="2018-11" db="EMBL/GenBank/DDBJ databases">
        <authorList>
            <consortium name="Pathogen Informatics"/>
        </authorList>
    </citation>
    <scope>NUCLEOTIDE SEQUENCE [LARGE SCALE GENOMIC DNA]</scope>
</reference>
<feature type="transmembrane region" description="Helical" evidence="3">
    <location>
        <begin position="221"/>
        <end position="242"/>
    </location>
</feature>
<keyword evidence="3" id="KW-0812">Transmembrane</keyword>
<dbReference type="PANTHER" id="PTHR12064:SF4">
    <property type="entry name" value="METAL TRANSPORTER CNNM-4"/>
    <property type="match status" value="1"/>
</dbReference>
<accession>A0A183UV33</accession>
<dbReference type="GO" id="GO:0005886">
    <property type="term" value="C:plasma membrane"/>
    <property type="evidence" value="ECO:0007669"/>
    <property type="project" value="TreeGrafter"/>
</dbReference>
<protein>
    <submittedName>
        <fullName evidence="6">CNNM transmembrane domain-containing protein</fullName>
    </submittedName>
</protein>
<dbReference type="GO" id="GO:0022857">
    <property type="term" value="F:transmembrane transporter activity"/>
    <property type="evidence" value="ECO:0007669"/>
    <property type="project" value="TreeGrafter"/>
</dbReference>
<keyword evidence="5" id="KW-1185">Reference proteome</keyword>
<dbReference type="Gene3D" id="3.10.580.10">
    <property type="entry name" value="CBS-domain"/>
    <property type="match status" value="1"/>
</dbReference>